<dbReference type="InterPro" id="IPR049883">
    <property type="entry name" value="NOTCH1_EGF-like"/>
</dbReference>
<dbReference type="SUPFAM" id="SSF57196">
    <property type="entry name" value="EGF/Laminin"/>
    <property type="match status" value="1"/>
</dbReference>
<dbReference type="PROSITE" id="PS01187">
    <property type="entry name" value="EGF_CA"/>
    <property type="match status" value="1"/>
</dbReference>
<dbReference type="Proteomes" id="UP000001555">
    <property type="component" value="Unassembled WGS sequence"/>
</dbReference>
<comment type="subcellular location">
    <subcellularLocation>
        <location evidence="1">Secreted</location>
    </subcellularLocation>
</comment>
<sequence>CRNTLYGPECSCKPGYRLMGDRQACADINECEELPSKCVHRCQNLPGSFRCVCPPGQSISEDGRTCQSAR</sequence>
<evidence type="ECO:0000313" key="12">
    <source>
        <dbReference type="Proteomes" id="UP000001555"/>
    </source>
</evidence>
<dbReference type="VEuPathDB" id="VectorBase:ISCI006121"/>
<dbReference type="EMBL" id="DS756350">
    <property type="protein sequence ID" value="EEC08409.1"/>
    <property type="molecule type" value="Genomic_DNA"/>
</dbReference>
<dbReference type="PROSITE" id="PS00010">
    <property type="entry name" value="ASX_HYDROXYL"/>
    <property type="match status" value="1"/>
</dbReference>
<evidence type="ECO:0000256" key="7">
    <source>
        <dbReference type="ARBA" id="ARBA00023180"/>
    </source>
</evidence>
<dbReference type="FunFam" id="2.10.25.10:FF:000010">
    <property type="entry name" value="Pro-epidermal growth factor"/>
    <property type="match status" value="1"/>
</dbReference>
<feature type="non-terminal residue" evidence="10">
    <location>
        <position position="70"/>
    </location>
</feature>
<keyword evidence="6" id="KW-1015">Disulfide bond</keyword>
<dbReference type="InParanoid" id="B7PP87"/>
<feature type="non-terminal residue" evidence="10">
    <location>
        <position position="1"/>
    </location>
</feature>
<evidence type="ECO:0000256" key="8">
    <source>
        <dbReference type="PROSITE-ProRule" id="PRU00076"/>
    </source>
</evidence>
<dbReference type="InterPro" id="IPR000742">
    <property type="entry name" value="EGF"/>
</dbReference>
<dbReference type="InterPro" id="IPR052080">
    <property type="entry name" value="vWF_C/EGF_Fibrillin"/>
</dbReference>
<dbReference type="HOGENOM" id="CLU_004826_10_3_1"/>
<protein>
    <recommendedName>
        <fullName evidence="9">EGF-like domain-containing protein</fullName>
    </recommendedName>
</protein>
<comment type="caution">
    <text evidence="8">Lacks conserved residue(s) required for the propagation of feature annotation.</text>
</comment>
<evidence type="ECO:0000256" key="3">
    <source>
        <dbReference type="ARBA" id="ARBA00022536"/>
    </source>
</evidence>
<dbReference type="InterPro" id="IPR018097">
    <property type="entry name" value="EGF_Ca-bd_CS"/>
</dbReference>
<dbReference type="SMART" id="SM00179">
    <property type="entry name" value="EGF_CA"/>
    <property type="match status" value="1"/>
</dbReference>
<evidence type="ECO:0000256" key="1">
    <source>
        <dbReference type="ARBA" id="ARBA00004613"/>
    </source>
</evidence>
<dbReference type="GO" id="GO:0005576">
    <property type="term" value="C:extracellular region"/>
    <property type="evidence" value="ECO:0007669"/>
    <property type="project" value="UniProtKB-SubCell"/>
</dbReference>
<dbReference type="PROSITE" id="PS01186">
    <property type="entry name" value="EGF_2"/>
    <property type="match status" value="1"/>
</dbReference>
<dbReference type="InterPro" id="IPR001881">
    <property type="entry name" value="EGF-like_Ca-bd_dom"/>
</dbReference>
<dbReference type="PaxDb" id="6945-B7PP87"/>
<proteinExistence type="predicted"/>
<accession>B7PP87</accession>
<keyword evidence="12" id="KW-1185">Reference proteome</keyword>
<keyword evidence="7" id="KW-0325">Glycoprotein</keyword>
<dbReference type="InterPro" id="IPR000152">
    <property type="entry name" value="EGF-type_Asp/Asn_hydroxyl_site"/>
</dbReference>
<evidence type="ECO:0000313" key="11">
    <source>
        <dbReference type="EnsemblMetazoa" id="ISCW006121-PA"/>
    </source>
</evidence>
<dbReference type="EnsemblMetazoa" id="ISCW006121-RA">
    <property type="protein sequence ID" value="ISCW006121-PA"/>
    <property type="gene ID" value="ISCW006121"/>
</dbReference>
<dbReference type="VEuPathDB" id="VectorBase:ISCW006121"/>
<dbReference type="VEuPathDB" id="VectorBase:ISCP_014961"/>
<keyword evidence="2" id="KW-0964">Secreted</keyword>
<dbReference type="EMBL" id="ABJB010650146">
    <property type="status" value="NOT_ANNOTATED_CDS"/>
    <property type="molecule type" value="Genomic_DNA"/>
</dbReference>
<reference evidence="10 12" key="1">
    <citation type="submission" date="2008-03" db="EMBL/GenBank/DDBJ databases">
        <title>Annotation of Ixodes scapularis.</title>
        <authorList>
            <consortium name="Ixodes scapularis Genome Project Consortium"/>
            <person name="Caler E."/>
            <person name="Hannick L.I."/>
            <person name="Bidwell S."/>
            <person name="Joardar V."/>
            <person name="Thiagarajan M."/>
            <person name="Amedeo P."/>
            <person name="Galinsky K.J."/>
            <person name="Schobel S."/>
            <person name="Inman J."/>
            <person name="Hostetler J."/>
            <person name="Miller J."/>
            <person name="Hammond M."/>
            <person name="Megy K."/>
            <person name="Lawson D."/>
            <person name="Kodira C."/>
            <person name="Sutton G."/>
            <person name="Meyer J."/>
            <person name="Hill C.A."/>
            <person name="Birren B."/>
            <person name="Nene V."/>
            <person name="Collins F."/>
            <person name="Alarcon-Chaidez F."/>
            <person name="Wikel S."/>
            <person name="Strausberg R."/>
        </authorList>
    </citation>
    <scope>NUCLEOTIDE SEQUENCE [LARGE SCALE GENOMIC DNA]</scope>
    <source>
        <strain evidence="12">Wikel</strain>
        <strain evidence="10">Wikel colony</strain>
    </source>
</reference>
<dbReference type="GO" id="GO:0005509">
    <property type="term" value="F:calcium ion binding"/>
    <property type="evidence" value="ECO:0007669"/>
    <property type="project" value="InterPro"/>
</dbReference>
<dbReference type="PANTHER" id="PTHR47333:SF4">
    <property type="entry name" value="EGF-LIKE DOMAIN-CONTAINING PROTEIN"/>
    <property type="match status" value="1"/>
</dbReference>
<gene>
    <name evidence="10" type="ORF">IscW_ISCW006121</name>
</gene>
<evidence type="ECO:0000256" key="4">
    <source>
        <dbReference type="ARBA" id="ARBA00022729"/>
    </source>
</evidence>
<evidence type="ECO:0000256" key="2">
    <source>
        <dbReference type="ARBA" id="ARBA00022525"/>
    </source>
</evidence>
<dbReference type="Pfam" id="PF07645">
    <property type="entry name" value="EGF_CA"/>
    <property type="match status" value="1"/>
</dbReference>
<feature type="domain" description="EGF-like" evidence="9">
    <location>
        <begin position="27"/>
        <end position="67"/>
    </location>
</feature>
<keyword evidence="4" id="KW-0732">Signal</keyword>
<dbReference type="AlphaFoldDB" id="B7PP87"/>
<keyword evidence="3 8" id="KW-0245">EGF-like domain</keyword>
<name>B7PP87_IXOSC</name>
<dbReference type="OrthoDB" id="10045365at2759"/>
<reference evidence="11" key="2">
    <citation type="submission" date="2020-05" db="UniProtKB">
        <authorList>
            <consortium name="EnsemblMetazoa"/>
        </authorList>
    </citation>
    <scope>IDENTIFICATION</scope>
    <source>
        <strain evidence="11">wikel</strain>
    </source>
</reference>
<evidence type="ECO:0000256" key="5">
    <source>
        <dbReference type="ARBA" id="ARBA00022737"/>
    </source>
</evidence>
<evidence type="ECO:0000259" key="9">
    <source>
        <dbReference type="PROSITE" id="PS50026"/>
    </source>
</evidence>
<evidence type="ECO:0000313" key="10">
    <source>
        <dbReference type="EMBL" id="EEC08409.1"/>
    </source>
</evidence>
<evidence type="ECO:0000256" key="6">
    <source>
        <dbReference type="ARBA" id="ARBA00023157"/>
    </source>
</evidence>
<dbReference type="STRING" id="6945.B7PP87"/>
<keyword evidence="5" id="KW-0677">Repeat</keyword>
<dbReference type="PROSITE" id="PS50026">
    <property type="entry name" value="EGF_3"/>
    <property type="match status" value="1"/>
</dbReference>
<dbReference type="SMART" id="SM00181">
    <property type="entry name" value="EGF"/>
    <property type="match status" value="1"/>
</dbReference>
<dbReference type="Gene3D" id="2.10.25.10">
    <property type="entry name" value="Laminin"/>
    <property type="match status" value="2"/>
</dbReference>
<dbReference type="PANTHER" id="PTHR47333">
    <property type="entry name" value="VON WILLEBRAND FACTOR C AND EGF DOMAIN-CONTAINING PROTEIN"/>
    <property type="match status" value="1"/>
</dbReference>
<organism>
    <name type="scientific">Ixodes scapularis</name>
    <name type="common">Black-legged tick</name>
    <name type="synonym">Deer tick</name>
    <dbReference type="NCBI Taxonomy" id="6945"/>
    <lineage>
        <taxon>Eukaryota</taxon>
        <taxon>Metazoa</taxon>
        <taxon>Ecdysozoa</taxon>
        <taxon>Arthropoda</taxon>
        <taxon>Chelicerata</taxon>
        <taxon>Arachnida</taxon>
        <taxon>Acari</taxon>
        <taxon>Parasitiformes</taxon>
        <taxon>Ixodida</taxon>
        <taxon>Ixodoidea</taxon>
        <taxon>Ixodidae</taxon>
        <taxon>Ixodinae</taxon>
        <taxon>Ixodes</taxon>
    </lineage>
</organism>